<keyword evidence="7" id="KW-0067">ATP-binding</keyword>
<dbReference type="Pfam" id="PF02518">
    <property type="entry name" value="HATPase_c"/>
    <property type="match status" value="1"/>
</dbReference>
<dbReference type="PANTHER" id="PTHR41523:SF8">
    <property type="entry name" value="ETHYLENE RESPONSE SENSOR PROTEIN"/>
    <property type="match status" value="1"/>
</dbReference>
<evidence type="ECO:0000259" key="8">
    <source>
        <dbReference type="PROSITE" id="PS50109"/>
    </source>
</evidence>
<protein>
    <recommendedName>
        <fullName evidence="2">histidine kinase</fullName>
        <ecNumber evidence="2">2.7.13.3</ecNumber>
    </recommendedName>
</protein>
<evidence type="ECO:0000313" key="10">
    <source>
        <dbReference type="Proteomes" id="UP000727907"/>
    </source>
</evidence>
<proteinExistence type="predicted"/>
<organism evidence="9 10">
    <name type="scientific">Reyranella humidisoli</name>
    <dbReference type="NCBI Taxonomy" id="2849149"/>
    <lineage>
        <taxon>Bacteria</taxon>
        <taxon>Pseudomonadati</taxon>
        <taxon>Pseudomonadota</taxon>
        <taxon>Alphaproteobacteria</taxon>
        <taxon>Hyphomicrobiales</taxon>
        <taxon>Reyranellaceae</taxon>
        <taxon>Reyranella</taxon>
    </lineage>
</organism>
<reference evidence="9 10" key="1">
    <citation type="submission" date="2021-06" db="EMBL/GenBank/DDBJ databases">
        <authorList>
            <person name="Lee D.H."/>
        </authorList>
    </citation>
    <scope>NUCLEOTIDE SEQUENCE [LARGE SCALE GENOMIC DNA]</scope>
    <source>
        <strain evidence="9 10">MMS21-HV4-11</strain>
    </source>
</reference>
<evidence type="ECO:0000256" key="4">
    <source>
        <dbReference type="ARBA" id="ARBA00022679"/>
    </source>
</evidence>
<dbReference type="SMART" id="SM00065">
    <property type="entry name" value="GAF"/>
    <property type="match status" value="1"/>
</dbReference>
<dbReference type="InterPro" id="IPR011495">
    <property type="entry name" value="Sig_transdc_His_kin_sub2_dim/P"/>
</dbReference>
<keyword evidence="10" id="KW-1185">Reference proteome</keyword>
<dbReference type="InterPro" id="IPR003018">
    <property type="entry name" value="GAF"/>
</dbReference>
<comment type="catalytic activity">
    <reaction evidence="1">
        <text>ATP + protein L-histidine = ADP + protein N-phospho-L-histidine.</text>
        <dbReference type="EC" id="2.7.13.3"/>
    </reaction>
</comment>
<dbReference type="PROSITE" id="PS50109">
    <property type="entry name" value="HIS_KIN"/>
    <property type="match status" value="1"/>
</dbReference>
<dbReference type="InterPro" id="IPR005467">
    <property type="entry name" value="His_kinase_dom"/>
</dbReference>
<comment type="caution">
    <text evidence="9">The sequence shown here is derived from an EMBL/GenBank/DDBJ whole genome shotgun (WGS) entry which is preliminary data.</text>
</comment>
<dbReference type="InterPro" id="IPR003594">
    <property type="entry name" value="HATPase_dom"/>
</dbReference>
<dbReference type="Pfam" id="PF01590">
    <property type="entry name" value="GAF"/>
    <property type="match status" value="1"/>
</dbReference>
<keyword evidence="4" id="KW-0808">Transferase</keyword>
<keyword evidence="3" id="KW-0597">Phosphoprotein</keyword>
<evidence type="ECO:0000256" key="7">
    <source>
        <dbReference type="ARBA" id="ARBA00022840"/>
    </source>
</evidence>
<dbReference type="PANTHER" id="PTHR41523">
    <property type="entry name" value="TWO-COMPONENT SYSTEM SENSOR PROTEIN"/>
    <property type="match status" value="1"/>
</dbReference>
<evidence type="ECO:0000256" key="1">
    <source>
        <dbReference type="ARBA" id="ARBA00000085"/>
    </source>
</evidence>
<dbReference type="Proteomes" id="UP000727907">
    <property type="component" value="Unassembled WGS sequence"/>
</dbReference>
<keyword evidence="6" id="KW-0418">Kinase</keyword>
<evidence type="ECO:0000256" key="5">
    <source>
        <dbReference type="ARBA" id="ARBA00022741"/>
    </source>
</evidence>
<name>A0ABS6IJ69_9HYPH</name>
<gene>
    <name evidence="9" type="ORF">KQ910_12805</name>
</gene>
<feature type="domain" description="Histidine kinase" evidence="8">
    <location>
        <begin position="203"/>
        <end position="394"/>
    </location>
</feature>
<dbReference type="Pfam" id="PF07568">
    <property type="entry name" value="HisKA_2"/>
    <property type="match status" value="1"/>
</dbReference>
<accession>A0ABS6IJ69</accession>
<sequence length="394" mass="42583">MSARPAGAAPPSDVDKLRRHVRILVELGRMAGHHTNPERFLDQAVVQVGRAIEIHHVKILRYRRATADLLMVAGTGWKEGVVRSATFASDLKSPPGWSFQTGEPICIEDFDKVPEFAISQTLKEHDIVSLANVPILTDGAAWGVLEVDSTVHRDFTQDSVQFMVAAAAIIGSLLRDDTSSRGEAAALAEAAAQAQHREILLRELQHRVKNNFQLILASIGLQKRRFPEGETHRALDHITNRINAISLAHDQLAPRQDMQAVDVARYLRALCASIEQQVEDVALDIEADEVELSIDRAVPLGLILNEAATNSAKHAFPAHAGGSGGRITIKLKAGIGFGEGRLTVSDNGQGIQKKNPTGSGLKLIESLARQIGGQVEIESSSSGTTTMVTFPIIS</sequence>
<evidence type="ECO:0000256" key="2">
    <source>
        <dbReference type="ARBA" id="ARBA00012438"/>
    </source>
</evidence>
<evidence type="ECO:0000313" key="9">
    <source>
        <dbReference type="EMBL" id="MBU8874647.1"/>
    </source>
</evidence>
<dbReference type="EC" id="2.7.13.3" evidence="2"/>
<dbReference type="RefSeq" id="WP_216960551.1">
    <property type="nucleotide sequence ID" value="NZ_JAHOPB010000001.1"/>
</dbReference>
<evidence type="ECO:0000256" key="6">
    <source>
        <dbReference type="ARBA" id="ARBA00022777"/>
    </source>
</evidence>
<keyword evidence="5" id="KW-0547">Nucleotide-binding</keyword>
<dbReference type="EMBL" id="JAHOPB010000001">
    <property type="protein sequence ID" value="MBU8874647.1"/>
    <property type="molecule type" value="Genomic_DNA"/>
</dbReference>
<dbReference type="SMART" id="SM00387">
    <property type="entry name" value="HATPase_c"/>
    <property type="match status" value="1"/>
</dbReference>
<evidence type="ECO:0000256" key="3">
    <source>
        <dbReference type="ARBA" id="ARBA00022553"/>
    </source>
</evidence>